<feature type="transmembrane region" description="Helical" evidence="2">
    <location>
        <begin position="284"/>
        <end position="305"/>
    </location>
</feature>
<sequence>MADYYPLIARAIAALDPNAPGESRRALYERARTALIAQLRSVQPPLSESEITRERLSLEEAVRKVESEAAQRAREASRPGGGARSGSGDAFRRASARAAEGNPPAAAQQGAPPRARPAPPPPRADRPSFGSDDQIDRDAQRPPRAPRFDAPRQPSPPAPPPMPEPPPAGRTGARRPPDGGPPLPQAPGVRGFRDITADANDLGGAAAQANRAARRTYANVPSPSPEFDRLEPSLENRVGEGDSPYSYDESIEEAERYAPQGPSPRPRIAPDRDVKKRARSRSIFPFKSAIAVGIVLILVGAGILWGKQLVQTASGLFKSSPTQVVEAPKDASQPQSKPKIPDRVGQPSASDQPVAPVAQKVVLYDEDPSDPKGKQYVGSVVWRLEPIKASGNQKADVAVRADIEIPDRKFKMTMSFRRNTDSSLPASHTAELTFILPQDFPGGSVSNVPGILMKSNEQARGTPLAGLAVKVTDGFFLVGLSNVDADRARNVQLLKERSWFDVPLVYANQRRAIIAIEKGAPGERAFNDAFAQWGD</sequence>
<dbReference type="AlphaFoldDB" id="A0A5S4YSB5"/>
<protein>
    <submittedName>
        <fullName evidence="3">Uncharacterized protein</fullName>
    </submittedName>
</protein>
<keyword evidence="4" id="KW-1185">Reference proteome</keyword>
<feature type="compositionally biased region" description="Low complexity" evidence="1">
    <location>
        <begin position="205"/>
        <end position="218"/>
    </location>
</feature>
<organism evidence="3 4">
    <name type="scientific">Bradyrhizobium hipponense</name>
    <dbReference type="NCBI Taxonomy" id="2605638"/>
    <lineage>
        <taxon>Bacteria</taxon>
        <taxon>Pseudomonadati</taxon>
        <taxon>Pseudomonadota</taxon>
        <taxon>Alphaproteobacteria</taxon>
        <taxon>Hyphomicrobiales</taxon>
        <taxon>Nitrobacteraceae</taxon>
        <taxon>Bradyrhizobium</taxon>
    </lineage>
</organism>
<proteinExistence type="predicted"/>
<reference evidence="3 4" key="1">
    <citation type="submission" date="2019-08" db="EMBL/GenBank/DDBJ databases">
        <title>Bradyrhizobium hipponensis sp. nov., a rhizobium isolated from a Lupinus angustifolius root nodule in Tunisia.</title>
        <authorList>
            <person name="Off K."/>
            <person name="Rejili M."/>
            <person name="Mars M."/>
            <person name="Brachmann A."/>
            <person name="Marin M."/>
        </authorList>
    </citation>
    <scope>NUCLEOTIDE SEQUENCE [LARGE SCALE GENOMIC DNA]</scope>
    <source>
        <strain evidence="4">aSej3</strain>
    </source>
</reference>
<feature type="compositionally biased region" description="Pro residues" evidence="1">
    <location>
        <begin position="153"/>
        <end position="168"/>
    </location>
</feature>
<evidence type="ECO:0000313" key="4">
    <source>
        <dbReference type="Proteomes" id="UP000324797"/>
    </source>
</evidence>
<dbReference type="Proteomes" id="UP000324797">
    <property type="component" value="Unassembled WGS sequence"/>
</dbReference>
<evidence type="ECO:0000256" key="2">
    <source>
        <dbReference type="SAM" id="Phobius"/>
    </source>
</evidence>
<name>A0A5S4YSB5_9BRAD</name>
<feature type="region of interest" description="Disordered" evidence="1">
    <location>
        <begin position="61"/>
        <end position="274"/>
    </location>
</feature>
<feature type="compositionally biased region" description="Basic and acidic residues" evidence="1">
    <location>
        <begin position="226"/>
        <end position="240"/>
    </location>
</feature>
<dbReference type="EMBL" id="VSTH01000103">
    <property type="protein sequence ID" value="TYO63209.1"/>
    <property type="molecule type" value="Genomic_DNA"/>
</dbReference>
<comment type="caution">
    <text evidence="3">The sequence shown here is derived from an EMBL/GenBank/DDBJ whole genome shotgun (WGS) entry which is preliminary data.</text>
</comment>
<dbReference type="RefSeq" id="WP_148742842.1">
    <property type="nucleotide sequence ID" value="NZ_VSTH01000103.1"/>
</dbReference>
<evidence type="ECO:0000313" key="3">
    <source>
        <dbReference type="EMBL" id="TYO63209.1"/>
    </source>
</evidence>
<evidence type="ECO:0000256" key="1">
    <source>
        <dbReference type="SAM" id="MobiDB-lite"/>
    </source>
</evidence>
<feature type="compositionally biased region" description="Basic and acidic residues" evidence="1">
    <location>
        <begin position="61"/>
        <end position="77"/>
    </location>
</feature>
<gene>
    <name evidence="3" type="ORF">FXV83_28160</name>
</gene>
<feature type="compositionally biased region" description="Low complexity" evidence="1">
    <location>
        <begin position="96"/>
        <end position="113"/>
    </location>
</feature>
<keyword evidence="2" id="KW-0472">Membrane</keyword>
<keyword evidence="2" id="KW-0812">Transmembrane</keyword>
<keyword evidence="2" id="KW-1133">Transmembrane helix</keyword>
<feature type="compositionally biased region" description="Basic and acidic residues" evidence="1">
    <location>
        <begin position="134"/>
        <end position="150"/>
    </location>
</feature>
<accession>A0A5S4YSB5</accession>
<feature type="region of interest" description="Disordered" evidence="1">
    <location>
        <begin position="324"/>
        <end position="355"/>
    </location>
</feature>